<accession>A0A7W5VBP9</accession>
<evidence type="ECO:0000256" key="1">
    <source>
        <dbReference type="ARBA" id="ARBA00023172"/>
    </source>
</evidence>
<dbReference type="GO" id="GO:0006310">
    <property type="term" value="P:DNA recombination"/>
    <property type="evidence" value="ECO:0007669"/>
    <property type="project" value="UniProtKB-KW"/>
</dbReference>
<dbReference type="Proteomes" id="UP000579945">
    <property type="component" value="Unassembled WGS sequence"/>
</dbReference>
<reference evidence="3 4" key="1">
    <citation type="submission" date="2020-08" db="EMBL/GenBank/DDBJ databases">
        <title>Sequencing the genomes of 1000 actinobacteria strains.</title>
        <authorList>
            <person name="Klenk H.-P."/>
        </authorList>
    </citation>
    <scope>NUCLEOTIDE SEQUENCE [LARGE SCALE GENOMIC DNA]</scope>
    <source>
        <strain evidence="3 4">DSM 44320</strain>
    </source>
</reference>
<evidence type="ECO:0000259" key="2">
    <source>
        <dbReference type="PROSITE" id="PS51898"/>
    </source>
</evidence>
<dbReference type="GeneID" id="95391105"/>
<evidence type="ECO:0000313" key="3">
    <source>
        <dbReference type="EMBL" id="MBB3728895.1"/>
    </source>
</evidence>
<dbReference type="InterPro" id="IPR002104">
    <property type="entry name" value="Integrase_catalytic"/>
</dbReference>
<keyword evidence="1" id="KW-0233">DNA recombination</keyword>
<dbReference type="InterPro" id="IPR011010">
    <property type="entry name" value="DNA_brk_join_enz"/>
</dbReference>
<dbReference type="GO" id="GO:0003677">
    <property type="term" value="F:DNA binding"/>
    <property type="evidence" value="ECO:0007669"/>
    <property type="project" value="InterPro"/>
</dbReference>
<dbReference type="InterPro" id="IPR013762">
    <property type="entry name" value="Integrase-like_cat_sf"/>
</dbReference>
<comment type="caution">
    <text evidence="3">The sequence shown here is derived from an EMBL/GenBank/DDBJ whole genome shotgun (WGS) entry which is preliminary data.</text>
</comment>
<name>A0A7W5VBP9_9ACTN</name>
<dbReference type="Gene3D" id="1.10.443.10">
    <property type="entry name" value="Intergrase catalytic core"/>
    <property type="match status" value="1"/>
</dbReference>
<dbReference type="PROSITE" id="PS51898">
    <property type="entry name" value="TYR_RECOMBINASE"/>
    <property type="match status" value="1"/>
</dbReference>
<proteinExistence type="predicted"/>
<protein>
    <submittedName>
        <fullName evidence="3">Integrase</fullName>
    </submittedName>
</protein>
<dbReference type="EMBL" id="JACIBV010000001">
    <property type="protein sequence ID" value="MBB3728895.1"/>
    <property type="molecule type" value="Genomic_DNA"/>
</dbReference>
<organism evidence="3 4">
    <name type="scientific">Nonomuraea dietziae</name>
    <dbReference type="NCBI Taxonomy" id="65515"/>
    <lineage>
        <taxon>Bacteria</taxon>
        <taxon>Bacillati</taxon>
        <taxon>Actinomycetota</taxon>
        <taxon>Actinomycetes</taxon>
        <taxon>Streptosporangiales</taxon>
        <taxon>Streptosporangiaceae</taxon>
        <taxon>Nonomuraea</taxon>
    </lineage>
</organism>
<dbReference type="AlphaFoldDB" id="A0A7W5VBP9"/>
<dbReference type="GO" id="GO:0015074">
    <property type="term" value="P:DNA integration"/>
    <property type="evidence" value="ECO:0007669"/>
    <property type="project" value="InterPro"/>
</dbReference>
<keyword evidence="4" id="KW-1185">Reference proteome</keyword>
<dbReference type="RefSeq" id="WP_183651415.1">
    <property type="nucleotide sequence ID" value="NZ_JACIBV010000001.1"/>
</dbReference>
<feature type="domain" description="Tyr recombinase" evidence="2">
    <location>
        <begin position="37"/>
        <end position="140"/>
    </location>
</feature>
<evidence type="ECO:0000313" key="4">
    <source>
        <dbReference type="Proteomes" id="UP000579945"/>
    </source>
</evidence>
<sequence length="140" mass="15180">MAKAYWLLRGILNTAVEDELIKKSPCRIKNAGVERPDERPLLTVAEVFALAAAVPPRFRALVLLATFGSMRWGELAALRRHNLDLEARTVKIDASVSEMKTGELVTGRPKTDAGVRVVALAEIIVGDLGLGSWPLPGPAR</sequence>
<dbReference type="SUPFAM" id="SSF56349">
    <property type="entry name" value="DNA breaking-rejoining enzymes"/>
    <property type="match status" value="1"/>
</dbReference>
<gene>
    <name evidence="3" type="ORF">FHR33_004755</name>
</gene>